<organism evidence="1 2">
    <name type="scientific">Paraburkholderia terricola</name>
    <dbReference type="NCBI Taxonomy" id="169427"/>
    <lineage>
        <taxon>Bacteria</taxon>
        <taxon>Pseudomonadati</taxon>
        <taxon>Pseudomonadota</taxon>
        <taxon>Betaproteobacteria</taxon>
        <taxon>Burkholderiales</taxon>
        <taxon>Burkholderiaceae</taxon>
        <taxon>Paraburkholderia</taxon>
    </lineage>
</organism>
<dbReference type="EMBL" id="JAVDRP010000005">
    <property type="protein sequence ID" value="MDR6409753.1"/>
    <property type="molecule type" value="Genomic_DNA"/>
</dbReference>
<gene>
    <name evidence="1" type="ORF">J2804_003158</name>
</gene>
<dbReference type="RefSeq" id="WP_310121521.1">
    <property type="nucleotide sequence ID" value="NZ_JAVDRP010000005.1"/>
</dbReference>
<keyword evidence="2" id="KW-1185">Reference proteome</keyword>
<evidence type="ECO:0008006" key="3">
    <source>
        <dbReference type="Google" id="ProtNLM"/>
    </source>
</evidence>
<comment type="caution">
    <text evidence="1">The sequence shown here is derived from an EMBL/GenBank/DDBJ whole genome shotgun (WGS) entry which is preliminary data.</text>
</comment>
<dbReference type="Proteomes" id="UP001264340">
    <property type="component" value="Unassembled WGS sequence"/>
</dbReference>
<reference evidence="1 2" key="1">
    <citation type="submission" date="2023-07" db="EMBL/GenBank/DDBJ databases">
        <title>Sorghum-associated microbial communities from plants grown in Nebraska, USA.</title>
        <authorList>
            <person name="Schachtman D."/>
        </authorList>
    </citation>
    <scope>NUCLEOTIDE SEQUENCE [LARGE SCALE GENOMIC DNA]</scope>
    <source>
        <strain evidence="1 2">DS1316</strain>
    </source>
</reference>
<sequence length="87" mass="9587">MSGGRSWPTVTRAADWKSLLLRVYPSRAKSANLFFSNLLDRFRIAQISLNLANATPAVTATVHRQGVVVLIECSPTYPAFHRSASKV</sequence>
<proteinExistence type="predicted"/>
<accession>A0ABU1LSR2</accession>
<protein>
    <recommendedName>
        <fullName evidence="3">Transposase</fullName>
    </recommendedName>
</protein>
<evidence type="ECO:0000313" key="1">
    <source>
        <dbReference type="EMBL" id="MDR6409753.1"/>
    </source>
</evidence>
<name>A0ABU1LSR2_9BURK</name>
<evidence type="ECO:0000313" key="2">
    <source>
        <dbReference type="Proteomes" id="UP001264340"/>
    </source>
</evidence>